<gene>
    <name evidence="2" type="ORF">P43SY_009976</name>
</gene>
<evidence type="ECO:0000313" key="2">
    <source>
        <dbReference type="EMBL" id="KAJ0394906.1"/>
    </source>
</evidence>
<accession>A0AAD5LVJ2</accession>
<dbReference type="AlphaFoldDB" id="A0AAD5LVJ2"/>
<feature type="region of interest" description="Disordered" evidence="1">
    <location>
        <begin position="138"/>
        <end position="160"/>
    </location>
</feature>
<feature type="compositionally biased region" description="Low complexity" evidence="1">
    <location>
        <begin position="138"/>
        <end position="147"/>
    </location>
</feature>
<evidence type="ECO:0000313" key="3">
    <source>
        <dbReference type="Proteomes" id="UP001209570"/>
    </source>
</evidence>
<name>A0AAD5LVJ2_PYTIN</name>
<reference evidence="2" key="1">
    <citation type="submission" date="2021-12" db="EMBL/GenBank/DDBJ databases">
        <title>Prjna785345.</title>
        <authorList>
            <person name="Rujirawat T."/>
            <person name="Krajaejun T."/>
        </authorList>
    </citation>
    <scope>NUCLEOTIDE SEQUENCE</scope>
    <source>
        <strain evidence="2">Pi057C3</strain>
    </source>
</reference>
<proteinExistence type="predicted"/>
<feature type="region of interest" description="Disordered" evidence="1">
    <location>
        <begin position="284"/>
        <end position="305"/>
    </location>
</feature>
<sequence>MEIYLQYTGAPHARGGSDALLTQEKLFVYSSPRERAIDRCGELTVGAYVACSELLFYEDQCWLKIRRGRFSSAAQHSGYLRVEFDVDAERAEKQRRAASFGQAPRPFKHLHQLPAFPVFLCARQRVTLSRIPAFTSSSASTSATQSTPSPPSSPSHHLSHQSRQLPVASVFQALECRFSDDFTQLALKVTSPFGLSGWINAVSFHDMFEVVEDPRTPLKGPVYMQNIAPRVGKWMGELPTRAIPSLQAPRQQHLKSFEITVAVERKLVKDQVWLRLEDKAQRGADRVISEEPSDGSSSPESTVDTHDEAWVVERHANTAERVMVPWGCDSVHDKLLYDRDDYAERFYRNIYGKRALPLRKEPRLDAEVVGELLPGTVLRSTRRILNDRGQLWIRVAVADTVSDNQTSDNPQEKVTYGYAIQSSAKTNVCMLQEILPPGKMSPKQFFQVVCGAGELVTVRSEPSVTSKELLAVKDRTIISAIGSVYNAEEKRMWLQVLREEIDPAMIAPKENLQGAFPSDNQAEEGNDGAAEQQFVVYIPVCRLDAERHHQTVLFALGRALHRTKNPSSVEAEHKRSGGARVVFQGRASKLFGSKLMRPSTIDLKTTDKSAETSRSVAVAAAAGEDPAQALKEEFDAWHRQASALTSWRDWISAGVTQARASVADCVQRPFGSCLSRRPETRRMYEQLEQDDDE</sequence>
<keyword evidence="3" id="KW-1185">Reference proteome</keyword>
<dbReference type="EMBL" id="JAKCXM010000376">
    <property type="protein sequence ID" value="KAJ0394906.1"/>
    <property type="molecule type" value="Genomic_DNA"/>
</dbReference>
<organism evidence="2 3">
    <name type="scientific">Pythium insidiosum</name>
    <name type="common">Pythiosis disease agent</name>
    <dbReference type="NCBI Taxonomy" id="114742"/>
    <lineage>
        <taxon>Eukaryota</taxon>
        <taxon>Sar</taxon>
        <taxon>Stramenopiles</taxon>
        <taxon>Oomycota</taxon>
        <taxon>Peronosporomycetes</taxon>
        <taxon>Pythiales</taxon>
        <taxon>Pythiaceae</taxon>
        <taxon>Pythium</taxon>
    </lineage>
</organism>
<dbReference type="Proteomes" id="UP001209570">
    <property type="component" value="Unassembled WGS sequence"/>
</dbReference>
<comment type="caution">
    <text evidence="2">The sequence shown here is derived from an EMBL/GenBank/DDBJ whole genome shotgun (WGS) entry which is preliminary data.</text>
</comment>
<evidence type="ECO:0000256" key="1">
    <source>
        <dbReference type="SAM" id="MobiDB-lite"/>
    </source>
</evidence>
<protein>
    <submittedName>
        <fullName evidence="2">Uncharacterized protein</fullName>
    </submittedName>
</protein>